<dbReference type="Pfam" id="PF13511">
    <property type="entry name" value="DUF4124"/>
    <property type="match status" value="1"/>
</dbReference>
<reference evidence="3 4" key="1">
    <citation type="submission" date="2014-12" db="EMBL/GenBank/DDBJ databases">
        <title>Draft Genome Sequence of Pseudoalteromonas luteoviolacea HI1.</title>
        <authorList>
            <person name="Asahina A.Y."/>
            <person name="Hadfield M.G."/>
        </authorList>
    </citation>
    <scope>NUCLEOTIDE SEQUENCE [LARGE SCALE GENOMIC DNA]</scope>
    <source>
        <strain evidence="3 4">HI1</strain>
    </source>
</reference>
<accession>A0A0C1QDZ8</accession>
<gene>
    <name evidence="3" type="ORF">JF50_00080</name>
</gene>
<evidence type="ECO:0000259" key="2">
    <source>
        <dbReference type="Pfam" id="PF13511"/>
    </source>
</evidence>
<organism evidence="3 4">
    <name type="scientific">Pseudoalteromonas luteoviolacea</name>
    <dbReference type="NCBI Taxonomy" id="43657"/>
    <lineage>
        <taxon>Bacteria</taxon>
        <taxon>Pseudomonadati</taxon>
        <taxon>Pseudomonadota</taxon>
        <taxon>Gammaproteobacteria</taxon>
        <taxon>Alteromonadales</taxon>
        <taxon>Pseudoalteromonadaceae</taxon>
        <taxon>Pseudoalteromonas</taxon>
    </lineage>
</organism>
<dbReference type="RefSeq" id="WP_039607521.1">
    <property type="nucleotide sequence ID" value="NZ_JWIC01000001.1"/>
</dbReference>
<name>A0A0C1QDZ8_9GAMM</name>
<evidence type="ECO:0000313" key="3">
    <source>
        <dbReference type="EMBL" id="KID58906.1"/>
    </source>
</evidence>
<dbReference type="AlphaFoldDB" id="A0A0C1QDZ8"/>
<protein>
    <recommendedName>
        <fullName evidence="2">DUF4124 domain-containing protein</fullName>
    </recommendedName>
</protein>
<comment type="caution">
    <text evidence="3">The sequence shown here is derived from an EMBL/GenBank/DDBJ whole genome shotgun (WGS) entry which is preliminary data.</text>
</comment>
<keyword evidence="1" id="KW-0732">Signal</keyword>
<evidence type="ECO:0000256" key="1">
    <source>
        <dbReference type="SAM" id="SignalP"/>
    </source>
</evidence>
<dbReference type="EMBL" id="JWIC01000001">
    <property type="protein sequence ID" value="KID58906.1"/>
    <property type="molecule type" value="Genomic_DNA"/>
</dbReference>
<feature type="domain" description="DUF4124" evidence="2">
    <location>
        <begin position="16"/>
        <end position="50"/>
    </location>
</feature>
<proteinExistence type="predicted"/>
<dbReference type="Proteomes" id="UP000031327">
    <property type="component" value="Unassembled WGS sequence"/>
</dbReference>
<feature type="signal peptide" evidence="1">
    <location>
        <begin position="1"/>
        <end position="19"/>
    </location>
</feature>
<dbReference type="InterPro" id="IPR025392">
    <property type="entry name" value="DUF4124"/>
</dbReference>
<sequence length="170" mass="19091">MSRLWLVIILCVVSHAAYADKKVYRWKDENGNWVYSDTPKKGAAEVKINTQFLTMPAADTSVLSSDTQNPTTPKYKAAIIAPNHKQTLRDNTGSVYVSGQITPRFAKDFTVQLFLDGKPTGPKQHTITFALRNVERGEHSLQLMVYDSKGKVVTKSDETIFYLHKATRAN</sequence>
<evidence type="ECO:0000313" key="4">
    <source>
        <dbReference type="Proteomes" id="UP000031327"/>
    </source>
</evidence>
<feature type="chain" id="PRO_5002137360" description="DUF4124 domain-containing protein" evidence="1">
    <location>
        <begin position="20"/>
        <end position="170"/>
    </location>
</feature>